<evidence type="ECO:0000313" key="2">
    <source>
        <dbReference type="EMBL" id="ABS51341.1"/>
    </source>
</evidence>
<protein>
    <submittedName>
        <fullName evidence="2">Uncharacterized protein</fullName>
    </submittedName>
</protein>
<feature type="transmembrane region" description="Helical" evidence="1">
    <location>
        <begin position="62"/>
        <end position="79"/>
    </location>
</feature>
<proteinExistence type="predicted"/>
<feature type="transmembrane region" description="Helical" evidence="1">
    <location>
        <begin position="33"/>
        <end position="56"/>
    </location>
</feature>
<name>A7HZS3_CAMHC</name>
<dbReference type="eggNOG" id="ENOG5030TGV">
    <property type="taxonomic scope" value="Bacteria"/>
</dbReference>
<dbReference type="Proteomes" id="UP000002407">
    <property type="component" value="Chromosome"/>
</dbReference>
<gene>
    <name evidence="2" type="ordered locus">CHAB381_0155</name>
</gene>
<dbReference type="STRING" id="360107.CHAB381_0155"/>
<dbReference type="HOGENOM" id="CLU_1640663_0_0_7"/>
<accession>A7HZS3</accession>
<dbReference type="AlphaFoldDB" id="A7HZS3"/>
<feature type="transmembrane region" description="Helical" evidence="1">
    <location>
        <begin position="6"/>
        <end position="26"/>
    </location>
</feature>
<keyword evidence="1" id="KW-0472">Membrane</keyword>
<reference evidence="3" key="1">
    <citation type="submission" date="2007-07" db="EMBL/GenBank/DDBJ databases">
        <title>Complete genome sequence of Campylobacter hominis ATCC BAA-381, a commensal isolated from the human gastrointestinal tract.</title>
        <authorList>
            <person name="Fouts D.E."/>
            <person name="Mongodin E.F."/>
            <person name="Puiu D."/>
            <person name="Sebastian Y."/>
            <person name="Miller W.G."/>
            <person name="Mandrell R.E."/>
            <person name="Nelson K.E."/>
        </authorList>
    </citation>
    <scope>NUCLEOTIDE SEQUENCE [LARGE SCALE GENOMIC DNA]</scope>
    <source>
        <strain evidence="3">ATCC BAA-381 / LMG 19568 / NCTC 13146 / CH001A</strain>
    </source>
</reference>
<keyword evidence="1" id="KW-0812">Transmembrane</keyword>
<sequence length="161" mass="18838">MKNKILIMSLVVVFNALLIIGIYYNTEDSMGNYLIQIFIALAFAAIIEFSRIIIFYQKKSNFNLFLVAFIIMLIATEIGKWTRFYQDKHIIYQDFRGFETLYYGGKKAIEINSDKIGSVWFLKEDETTFILFDGTKIECLKNECNIVENKEKNATYKRTNS</sequence>
<keyword evidence="3" id="KW-1185">Reference proteome</keyword>
<evidence type="ECO:0000313" key="3">
    <source>
        <dbReference type="Proteomes" id="UP000002407"/>
    </source>
</evidence>
<keyword evidence="1" id="KW-1133">Transmembrane helix</keyword>
<organism evidence="2 3">
    <name type="scientific">Campylobacter hominis (strain ATCC BAA-381 / DSM 21671 / CCUG 45161 / LMG 19568 / NCTC 13146 / CH001A)</name>
    <dbReference type="NCBI Taxonomy" id="360107"/>
    <lineage>
        <taxon>Bacteria</taxon>
        <taxon>Pseudomonadati</taxon>
        <taxon>Campylobacterota</taxon>
        <taxon>Epsilonproteobacteria</taxon>
        <taxon>Campylobacterales</taxon>
        <taxon>Campylobacteraceae</taxon>
        <taxon>Campylobacter</taxon>
    </lineage>
</organism>
<evidence type="ECO:0000256" key="1">
    <source>
        <dbReference type="SAM" id="Phobius"/>
    </source>
</evidence>
<dbReference type="KEGG" id="cha:CHAB381_0155"/>
<dbReference type="RefSeq" id="WP_012108045.1">
    <property type="nucleotide sequence ID" value="NC_009714.1"/>
</dbReference>
<dbReference type="EMBL" id="CP000776">
    <property type="protein sequence ID" value="ABS51341.1"/>
    <property type="molecule type" value="Genomic_DNA"/>
</dbReference>